<organism evidence="10 11">
    <name type="scientific">Pseudonocardia sulfidoxydans NBRC 16205</name>
    <dbReference type="NCBI Taxonomy" id="1223511"/>
    <lineage>
        <taxon>Bacteria</taxon>
        <taxon>Bacillati</taxon>
        <taxon>Actinomycetota</taxon>
        <taxon>Actinomycetes</taxon>
        <taxon>Pseudonocardiales</taxon>
        <taxon>Pseudonocardiaceae</taxon>
        <taxon>Pseudonocardia</taxon>
    </lineage>
</organism>
<evidence type="ECO:0000259" key="9">
    <source>
        <dbReference type="Pfam" id="PF12823"/>
    </source>
</evidence>
<dbReference type="Proteomes" id="UP000321685">
    <property type="component" value="Unassembled WGS sequence"/>
</dbReference>
<keyword evidence="2" id="KW-1003">Cell membrane</keyword>
<accession>A0A511DAP8</accession>
<dbReference type="Pfam" id="PF12823">
    <property type="entry name" value="DUF3817"/>
    <property type="match status" value="1"/>
</dbReference>
<dbReference type="GO" id="GO:0005886">
    <property type="term" value="C:plasma membrane"/>
    <property type="evidence" value="ECO:0007669"/>
    <property type="project" value="UniProtKB-SubCell"/>
</dbReference>
<feature type="domain" description="DUF3817" evidence="9">
    <location>
        <begin position="172"/>
        <end position="259"/>
    </location>
</feature>
<dbReference type="InterPro" id="IPR023845">
    <property type="entry name" value="DUF3817_TM"/>
</dbReference>
<feature type="transmembrane region" description="Helical" evidence="7">
    <location>
        <begin position="232"/>
        <end position="253"/>
    </location>
</feature>
<keyword evidence="5 7" id="KW-0472">Membrane</keyword>
<reference evidence="10 11" key="1">
    <citation type="submission" date="2019-07" db="EMBL/GenBank/DDBJ databases">
        <title>Whole genome shotgun sequence of Pseudonocardia sulfidoxydans NBRC 16205.</title>
        <authorList>
            <person name="Hosoyama A."/>
            <person name="Uohara A."/>
            <person name="Ohji S."/>
            <person name="Ichikawa N."/>
        </authorList>
    </citation>
    <scope>NUCLEOTIDE SEQUENCE [LARGE SCALE GENOMIC DNA]</scope>
    <source>
        <strain evidence="10 11">NBRC 16205</strain>
    </source>
</reference>
<keyword evidence="4 7" id="KW-1133">Transmembrane helix</keyword>
<protein>
    <recommendedName>
        <fullName evidence="12">DUF3817 domain-containing protein</fullName>
    </recommendedName>
</protein>
<dbReference type="RefSeq" id="WP_373866031.1">
    <property type="nucleotide sequence ID" value="NZ_BJVJ01000005.1"/>
</dbReference>
<feature type="region of interest" description="Disordered" evidence="6">
    <location>
        <begin position="129"/>
        <end position="165"/>
    </location>
</feature>
<evidence type="ECO:0000256" key="1">
    <source>
        <dbReference type="ARBA" id="ARBA00004651"/>
    </source>
</evidence>
<keyword evidence="11" id="KW-1185">Reference proteome</keyword>
<evidence type="ECO:0000256" key="2">
    <source>
        <dbReference type="ARBA" id="ARBA00022475"/>
    </source>
</evidence>
<sequence>MLERHESVVEEQIRLAAERGAFDDLPGKGRPLRLDGPDDDSWWVRGWIEREGLSGDAVLPTSLLLRKEIQRLPQTVAPLPDEAAVRAVVSELNTRIAGWLLAPTPPQVPLAPVRADDVVAAWRSARDGSHSEFRHPVEGSGAASGTVEAATADPEPGAEPMTSPTTLSGPARAFRAIAVAEACSWTGLLIGMFFKYVVVFDDLGVKIFGPIHGALFVAYLVVTLVAARRLGWSVATTLVALAAAVPPLFTLWFERWAMRTGKLHGAGTGTTRDATA</sequence>
<evidence type="ECO:0000256" key="7">
    <source>
        <dbReference type="SAM" id="Phobius"/>
    </source>
</evidence>
<evidence type="ECO:0000313" key="11">
    <source>
        <dbReference type="Proteomes" id="UP000321685"/>
    </source>
</evidence>
<evidence type="ECO:0000259" key="8">
    <source>
        <dbReference type="Pfam" id="PF09350"/>
    </source>
</evidence>
<comment type="caution">
    <text evidence="10">The sequence shown here is derived from an EMBL/GenBank/DDBJ whole genome shotgun (WGS) entry which is preliminary data.</text>
</comment>
<dbReference type="Pfam" id="PF09350">
    <property type="entry name" value="DJC28_CD"/>
    <property type="match status" value="1"/>
</dbReference>
<evidence type="ECO:0008006" key="12">
    <source>
        <dbReference type="Google" id="ProtNLM"/>
    </source>
</evidence>
<dbReference type="PANTHER" id="PTHR40077">
    <property type="entry name" value="MEMBRANE PROTEIN-RELATED"/>
    <property type="match status" value="1"/>
</dbReference>
<feature type="transmembrane region" description="Helical" evidence="7">
    <location>
        <begin position="173"/>
        <end position="195"/>
    </location>
</feature>
<gene>
    <name evidence="10" type="ORF">PSU4_08430</name>
</gene>
<dbReference type="PANTHER" id="PTHR40077:SF1">
    <property type="entry name" value="MEMBRANE PROTEIN"/>
    <property type="match status" value="1"/>
</dbReference>
<evidence type="ECO:0000313" key="10">
    <source>
        <dbReference type="EMBL" id="GEL21889.1"/>
    </source>
</evidence>
<dbReference type="InterPro" id="IPR018961">
    <property type="entry name" value="DnaJ_homolog_subfam-C_membr-28"/>
</dbReference>
<evidence type="ECO:0000256" key="5">
    <source>
        <dbReference type="ARBA" id="ARBA00023136"/>
    </source>
</evidence>
<evidence type="ECO:0000256" key="3">
    <source>
        <dbReference type="ARBA" id="ARBA00022692"/>
    </source>
</evidence>
<feature type="domain" description="DnaJ homologue subfamily C member 28 conserved" evidence="8">
    <location>
        <begin position="8"/>
        <end position="76"/>
    </location>
</feature>
<comment type="subcellular location">
    <subcellularLocation>
        <location evidence="1">Cell membrane</location>
        <topology evidence="1">Multi-pass membrane protein</topology>
    </subcellularLocation>
</comment>
<dbReference type="AlphaFoldDB" id="A0A511DAP8"/>
<name>A0A511DAP8_9PSEU</name>
<evidence type="ECO:0000256" key="6">
    <source>
        <dbReference type="SAM" id="MobiDB-lite"/>
    </source>
</evidence>
<proteinExistence type="predicted"/>
<dbReference type="EMBL" id="BJVJ01000005">
    <property type="protein sequence ID" value="GEL21889.1"/>
    <property type="molecule type" value="Genomic_DNA"/>
</dbReference>
<feature type="transmembrane region" description="Helical" evidence="7">
    <location>
        <begin position="207"/>
        <end position="226"/>
    </location>
</feature>
<evidence type="ECO:0000256" key="4">
    <source>
        <dbReference type="ARBA" id="ARBA00022989"/>
    </source>
</evidence>
<keyword evidence="3 7" id="KW-0812">Transmembrane</keyword>
<dbReference type="NCBIfam" id="TIGR03954">
    <property type="entry name" value="integ_memb_HG"/>
    <property type="match status" value="1"/>
</dbReference>